<dbReference type="SUPFAM" id="SSF52743">
    <property type="entry name" value="Subtilisin-like"/>
    <property type="match status" value="1"/>
</dbReference>
<evidence type="ECO:0000256" key="3">
    <source>
        <dbReference type="ARBA" id="ARBA00022801"/>
    </source>
</evidence>
<evidence type="ECO:0000313" key="8">
    <source>
        <dbReference type="Proteomes" id="UP000002945"/>
    </source>
</evidence>
<gene>
    <name evidence="7" type="ORF">KAOT1_03302</name>
</gene>
<dbReference type="HOGENOM" id="CLU_022359_0_0_10"/>
<evidence type="ECO:0000256" key="5">
    <source>
        <dbReference type="PROSITE-ProRule" id="PRU01240"/>
    </source>
</evidence>
<comment type="caution">
    <text evidence="7">The sequence shown here is derived from an EMBL/GenBank/DDBJ whole genome shotgun (WGS) entry which is preliminary data.</text>
</comment>
<feature type="domain" description="Peptidase S8/S53" evidence="6">
    <location>
        <begin position="244"/>
        <end position="460"/>
    </location>
</feature>
<dbReference type="GO" id="GO:0006508">
    <property type="term" value="P:proteolysis"/>
    <property type="evidence" value="ECO:0007669"/>
    <property type="project" value="UniProtKB-KW"/>
</dbReference>
<dbReference type="InterPro" id="IPR034080">
    <property type="entry name" value="Protease_P7-like_dom"/>
</dbReference>
<sequence>MSAQNQFNEAWWMQSRNDTLPSVNLLQIKTLLNSDINQSKKVIIAVLDSDVDINHKDLKPFLWKNKKETPNNGIDDDKNGYVDDIYGWNFLGKEDSEKSLEYTRMEETRILSKYSKEKLNRLFYRKKVPYNYHMVKSSYDTILKDLKEDLELYKNIHSGYSQVVDTLKSISKYKYITLDNIDNIKSDDVYINQCIAYAKDLLQQGYTYELIKSILDYKVNGIKVCMNLQYDNRVLVGDKPYDFCDANYGNSLNGKMASKIDHGTKVSGVIASVLHALDYKKSIEIMPLCITGIGDFLDKDLALAIRYAVDNGARIITLSQTKTFSLNDKKVKKAMKYAQKKGVLIIKSAGNENLNLDNTLRFPNDVSKRGNEVLKNLLIVGASGKTLETIKDEDSNYGMKNVDIFAPGIEINTLKPDNEYTEGSGSSYSAPIVSIIIGLIYSKYPNLTASEVKQIIMESGVSYNIMVNKPSSNKEKELVPFSSLSKSGKIVNAYNALLMAEEVSKKKKNKK</sequence>
<organism evidence="7 8">
    <name type="scientific">Kordia algicida OT-1</name>
    <dbReference type="NCBI Taxonomy" id="391587"/>
    <lineage>
        <taxon>Bacteria</taxon>
        <taxon>Pseudomonadati</taxon>
        <taxon>Bacteroidota</taxon>
        <taxon>Flavobacteriia</taxon>
        <taxon>Flavobacteriales</taxon>
        <taxon>Flavobacteriaceae</taxon>
        <taxon>Kordia</taxon>
    </lineage>
</organism>
<dbReference type="EMBL" id="ABIB01000004">
    <property type="protein sequence ID" value="EDP96403.1"/>
    <property type="molecule type" value="Genomic_DNA"/>
</dbReference>
<dbReference type="InterPro" id="IPR036852">
    <property type="entry name" value="Peptidase_S8/S53_dom_sf"/>
</dbReference>
<dbReference type="PRINTS" id="PR00723">
    <property type="entry name" value="SUBTILISIN"/>
</dbReference>
<dbReference type="InterPro" id="IPR015500">
    <property type="entry name" value="Peptidase_S8_subtilisin-rel"/>
</dbReference>
<evidence type="ECO:0000259" key="6">
    <source>
        <dbReference type="Pfam" id="PF00082"/>
    </source>
</evidence>
<evidence type="ECO:0000313" key="7">
    <source>
        <dbReference type="EMBL" id="EDP96403.1"/>
    </source>
</evidence>
<dbReference type="PANTHER" id="PTHR43399:SF4">
    <property type="entry name" value="CELL WALL-ASSOCIATED PROTEASE"/>
    <property type="match status" value="1"/>
</dbReference>
<comment type="similarity">
    <text evidence="1 5">Belongs to the peptidase S8 family.</text>
</comment>
<dbReference type="PANTHER" id="PTHR43399">
    <property type="entry name" value="SUBTILISIN-RELATED"/>
    <property type="match status" value="1"/>
</dbReference>
<dbReference type="InterPro" id="IPR000209">
    <property type="entry name" value="Peptidase_S8/S53_dom"/>
</dbReference>
<reference evidence="7 8" key="1">
    <citation type="journal article" date="2011" name="J. Bacteriol.">
        <title>Genome sequence of the algicidal bacterium Kordia algicida OT-1.</title>
        <authorList>
            <person name="Lee H.S."/>
            <person name="Kang S.G."/>
            <person name="Kwon K.K."/>
            <person name="Lee J.H."/>
            <person name="Kim S.J."/>
        </authorList>
    </citation>
    <scope>NUCLEOTIDE SEQUENCE [LARGE SCALE GENOMIC DNA]</scope>
    <source>
        <strain evidence="7 8">OT-1</strain>
    </source>
</reference>
<dbReference type="InterPro" id="IPR051048">
    <property type="entry name" value="Peptidase_S8/S53_subtilisin"/>
</dbReference>
<keyword evidence="3 5" id="KW-0378">Hydrolase</keyword>
<dbReference type="RefSeq" id="WP_007093233.1">
    <property type="nucleotide sequence ID" value="NZ_CP142125.1"/>
</dbReference>
<accession>A9DVC4</accession>
<dbReference type="AlphaFoldDB" id="A9DVC4"/>
<evidence type="ECO:0000256" key="2">
    <source>
        <dbReference type="ARBA" id="ARBA00022670"/>
    </source>
</evidence>
<evidence type="ECO:0000256" key="1">
    <source>
        <dbReference type="ARBA" id="ARBA00011073"/>
    </source>
</evidence>
<keyword evidence="4 5" id="KW-0720">Serine protease</keyword>
<dbReference type="OrthoDB" id="9798386at2"/>
<dbReference type="Proteomes" id="UP000002945">
    <property type="component" value="Unassembled WGS sequence"/>
</dbReference>
<dbReference type="CDD" id="cd07483">
    <property type="entry name" value="Peptidases_S8_Subtilisin_Novo-like"/>
    <property type="match status" value="1"/>
</dbReference>
<keyword evidence="2 5" id="KW-0645">Protease</keyword>
<proteinExistence type="inferred from homology"/>
<feature type="active site" description="Charge relay system" evidence="5">
    <location>
        <position position="262"/>
    </location>
</feature>
<dbReference type="Pfam" id="PF00082">
    <property type="entry name" value="Peptidase_S8"/>
    <property type="match status" value="2"/>
</dbReference>
<dbReference type="PROSITE" id="PS51892">
    <property type="entry name" value="SUBTILASE"/>
    <property type="match status" value="1"/>
</dbReference>
<feature type="domain" description="Peptidase S8/S53" evidence="6">
    <location>
        <begin position="40"/>
        <end position="98"/>
    </location>
</feature>
<name>A9DVC4_9FLAO</name>
<dbReference type="eggNOG" id="COG1404">
    <property type="taxonomic scope" value="Bacteria"/>
</dbReference>
<dbReference type="Gene3D" id="3.40.50.200">
    <property type="entry name" value="Peptidase S8/S53 domain"/>
    <property type="match status" value="2"/>
</dbReference>
<feature type="active site" description="Charge relay system" evidence="5">
    <location>
        <position position="427"/>
    </location>
</feature>
<dbReference type="STRING" id="391587.KAOT1_03302"/>
<evidence type="ECO:0000256" key="4">
    <source>
        <dbReference type="ARBA" id="ARBA00022825"/>
    </source>
</evidence>
<keyword evidence="8" id="KW-1185">Reference proteome</keyword>
<feature type="active site" description="Charge relay system" evidence="5">
    <location>
        <position position="48"/>
    </location>
</feature>
<protein>
    <submittedName>
        <fullName evidence="7">Serine protease / subtilase peptidase</fullName>
    </submittedName>
</protein>
<dbReference type="GO" id="GO:0004252">
    <property type="term" value="F:serine-type endopeptidase activity"/>
    <property type="evidence" value="ECO:0007669"/>
    <property type="project" value="UniProtKB-UniRule"/>
</dbReference>